<comment type="caution">
    <text evidence="1">The sequence shown here is derived from an EMBL/GenBank/DDBJ whole genome shotgun (WGS) entry which is preliminary data.</text>
</comment>
<gene>
    <name evidence="1" type="ORF">QWZ12_02940</name>
</gene>
<evidence type="ECO:0000313" key="2">
    <source>
        <dbReference type="Proteomes" id="UP001224644"/>
    </source>
</evidence>
<name>A0ABT8BBZ4_9HYPH</name>
<sequence>MAGRVTPTEPTRVRTLNDALRRSFTGGPVMLTAGVAALPDNTRTAVLAAVRAFDHFDADDDPHGEHDFGAVTVGRQRCFWKIDCYDRSLTAASPDPADPTVTTRVLTITLAEEY</sequence>
<dbReference type="Pfam" id="PF12599">
    <property type="entry name" value="DUF3768"/>
    <property type="match status" value="1"/>
</dbReference>
<dbReference type="EMBL" id="JAUFPX010000002">
    <property type="protein sequence ID" value="MDN3589564.1"/>
    <property type="molecule type" value="Genomic_DNA"/>
</dbReference>
<protein>
    <submittedName>
        <fullName evidence="1">DUF3768 domain-containing protein</fullName>
    </submittedName>
</protein>
<evidence type="ECO:0000313" key="1">
    <source>
        <dbReference type="EMBL" id="MDN3589564.1"/>
    </source>
</evidence>
<reference evidence="2" key="1">
    <citation type="journal article" date="2019" name="Int. J. Syst. Evol. Microbiol.">
        <title>The Global Catalogue of Microorganisms (GCM) 10K type strain sequencing project: providing services to taxonomists for standard genome sequencing and annotation.</title>
        <authorList>
            <consortium name="The Broad Institute Genomics Platform"/>
            <consortium name="The Broad Institute Genome Sequencing Center for Infectious Disease"/>
            <person name="Wu L."/>
            <person name="Ma J."/>
        </authorList>
    </citation>
    <scope>NUCLEOTIDE SEQUENCE [LARGE SCALE GENOMIC DNA]</scope>
    <source>
        <strain evidence="2">CECT 7069</strain>
    </source>
</reference>
<proteinExistence type="predicted"/>
<accession>A0ABT8BBZ4</accession>
<keyword evidence="2" id="KW-1185">Reference proteome</keyword>
<dbReference type="RefSeq" id="WP_238224101.1">
    <property type="nucleotide sequence ID" value="NZ_BPQD01000007.1"/>
</dbReference>
<organism evidence="1 2">
    <name type="scientific">Methylobacterium adhaesivum</name>
    <dbReference type="NCBI Taxonomy" id="333297"/>
    <lineage>
        <taxon>Bacteria</taxon>
        <taxon>Pseudomonadati</taxon>
        <taxon>Pseudomonadota</taxon>
        <taxon>Alphaproteobacteria</taxon>
        <taxon>Hyphomicrobiales</taxon>
        <taxon>Methylobacteriaceae</taxon>
        <taxon>Methylobacterium</taxon>
    </lineage>
</organism>
<dbReference type="Proteomes" id="UP001224644">
    <property type="component" value="Unassembled WGS sequence"/>
</dbReference>
<dbReference type="InterPro" id="IPR022243">
    <property type="entry name" value="DUF3768"/>
</dbReference>